<dbReference type="GO" id="GO:0003700">
    <property type="term" value="F:DNA-binding transcription factor activity"/>
    <property type="evidence" value="ECO:0007669"/>
    <property type="project" value="InterPro"/>
</dbReference>
<feature type="domain" description="HTH araC/xylS-type" evidence="4">
    <location>
        <begin position="194"/>
        <end position="292"/>
    </location>
</feature>
<dbReference type="Gene3D" id="1.10.10.60">
    <property type="entry name" value="Homeodomain-like"/>
    <property type="match status" value="2"/>
</dbReference>
<dbReference type="InterPro" id="IPR009057">
    <property type="entry name" value="Homeodomain-like_sf"/>
</dbReference>
<dbReference type="InterPro" id="IPR018062">
    <property type="entry name" value="HTH_AraC-typ_CS"/>
</dbReference>
<dbReference type="InterPro" id="IPR014710">
    <property type="entry name" value="RmlC-like_jellyroll"/>
</dbReference>
<organism evidence="5 6">
    <name type="scientific">Caldanaerobius fijiensis DSM 17918</name>
    <dbReference type="NCBI Taxonomy" id="1121256"/>
    <lineage>
        <taxon>Bacteria</taxon>
        <taxon>Bacillati</taxon>
        <taxon>Bacillota</taxon>
        <taxon>Clostridia</taxon>
        <taxon>Thermoanaerobacterales</taxon>
        <taxon>Thermoanaerobacteraceae</taxon>
        <taxon>Caldanaerobius</taxon>
    </lineage>
</organism>
<dbReference type="GO" id="GO:0043565">
    <property type="term" value="F:sequence-specific DNA binding"/>
    <property type="evidence" value="ECO:0007669"/>
    <property type="project" value="InterPro"/>
</dbReference>
<name>A0A1M4SX39_9THEO</name>
<dbReference type="OrthoDB" id="2329780at2"/>
<evidence type="ECO:0000256" key="1">
    <source>
        <dbReference type="ARBA" id="ARBA00023015"/>
    </source>
</evidence>
<evidence type="ECO:0000256" key="3">
    <source>
        <dbReference type="ARBA" id="ARBA00023163"/>
    </source>
</evidence>
<dbReference type="STRING" id="1121256.SAMN02746089_00150"/>
<dbReference type="Gene3D" id="2.60.120.10">
    <property type="entry name" value="Jelly Rolls"/>
    <property type="match status" value="1"/>
</dbReference>
<dbReference type="InterPro" id="IPR018060">
    <property type="entry name" value="HTH_AraC"/>
</dbReference>
<dbReference type="Proteomes" id="UP000184088">
    <property type="component" value="Unassembled WGS sequence"/>
</dbReference>
<dbReference type="InterPro" id="IPR037923">
    <property type="entry name" value="HTH-like"/>
</dbReference>
<dbReference type="PROSITE" id="PS00041">
    <property type="entry name" value="HTH_ARAC_FAMILY_1"/>
    <property type="match status" value="1"/>
</dbReference>
<gene>
    <name evidence="5" type="ORF">SAMN02746089_00150</name>
</gene>
<dbReference type="InterPro" id="IPR003313">
    <property type="entry name" value="AraC-bd"/>
</dbReference>
<dbReference type="PANTHER" id="PTHR43280">
    <property type="entry name" value="ARAC-FAMILY TRANSCRIPTIONAL REGULATOR"/>
    <property type="match status" value="1"/>
</dbReference>
<dbReference type="AlphaFoldDB" id="A0A1M4SX39"/>
<dbReference type="PANTHER" id="PTHR43280:SF2">
    <property type="entry name" value="HTH-TYPE TRANSCRIPTIONAL REGULATOR EXSA"/>
    <property type="match status" value="1"/>
</dbReference>
<keyword evidence="3" id="KW-0804">Transcription</keyword>
<dbReference type="SUPFAM" id="SSF51215">
    <property type="entry name" value="Regulatory protein AraC"/>
    <property type="match status" value="1"/>
</dbReference>
<protein>
    <submittedName>
        <fullName evidence="5">Transcriptional regulator, AraC family</fullName>
    </submittedName>
</protein>
<dbReference type="SUPFAM" id="SSF46689">
    <property type="entry name" value="Homeodomain-like"/>
    <property type="match status" value="1"/>
</dbReference>
<keyword evidence="6" id="KW-1185">Reference proteome</keyword>
<dbReference type="PROSITE" id="PS01124">
    <property type="entry name" value="HTH_ARAC_FAMILY_2"/>
    <property type="match status" value="1"/>
</dbReference>
<sequence>MDIVKASKKLSELDIQITIDNIVVDILWFRVMDLNGVWSINRHTHSSFEFHFVSSGACIVVLDDGQFVAREGEFYVTAPGIYHEQKSIGNGHYVEYSINCDFKKMKMDNGFSEADNILKVLSSASCIPIKDCYNAIEYFNLALEEADNQKIGFYNNIKCLASIIITMATRAISKNSVVTYNVPLKAKEDDYRFTMIEKFIEDNISSNITTVDIANYMHLSDKQVCRIVRKKTGGSTKSLINSIKLKKAKDLLKNTGLSIKEIANVLGFSSEYYFNQFFKREEGYPPGVYRNNVKNV</sequence>
<evidence type="ECO:0000313" key="5">
    <source>
        <dbReference type="EMBL" id="SHE36708.1"/>
    </source>
</evidence>
<dbReference type="Pfam" id="PF02311">
    <property type="entry name" value="AraC_binding"/>
    <property type="match status" value="1"/>
</dbReference>
<evidence type="ECO:0000256" key="2">
    <source>
        <dbReference type="ARBA" id="ARBA00023125"/>
    </source>
</evidence>
<reference evidence="5 6" key="1">
    <citation type="submission" date="2016-11" db="EMBL/GenBank/DDBJ databases">
        <authorList>
            <person name="Jaros S."/>
            <person name="Januszkiewicz K."/>
            <person name="Wedrychowicz H."/>
        </authorList>
    </citation>
    <scope>NUCLEOTIDE SEQUENCE [LARGE SCALE GENOMIC DNA]</scope>
    <source>
        <strain evidence="5 6">DSM 17918</strain>
    </source>
</reference>
<proteinExistence type="predicted"/>
<accession>A0A1M4SX39</accession>
<evidence type="ECO:0000259" key="4">
    <source>
        <dbReference type="PROSITE" id="PS01124"/>
    </source>
</evidence>
<dbReference type="CDD" id="cd02208">
    <property type="entry name" value="cupin_RmlC-like"/>
    <property type="match status" value="1"/>
</dbReference>
<keyword evidence="1" id="KW-0805">Transcription regulation</keyword>
<dbReference type="EMBL" id="FQVH01000001">
    <property type="protein sequence ID" value="SHE36708.1"/>
    <property type="molecule type" value="Genomic_DNA"/>
</dbReference>
<dbReference type="RefSeq" id="WP_073341173.1">
    <property type="nucleotide sequence ID" value="NZ_FQVH01000001.1"/>
</dbReference>
<evidence type="ECO:0000313" key="6">
    <source>
        <dbReference type="Proteomes" id="UP000184088"/>
    </source>
</evidence>
<keyword evidence="2" id="KW-0238">DNA-binding</keyword>
<dbReference type="SMART" id="SM00342">
    <property type="entry name" value="HTH_ARAC"/>
    <property type="match status" value="1"/>
</dbReference>
<dbReference type="Pfam" id="PF12833">
    <property type="entry name" value="HTH_18"/>
    <property type="match status" value="1"/>
</dbReference>